<dbReference type="Proteomes" id="UP000183028">
    <property type="component" value="Unassembled WGS sequence"/>
</dbReference>
<protein>
    <recommendedName>
        <fullName evidence="4">HPP family protein</fullName>
    </recommendedName>
</protein>
<feature type="transmembrane region" description="Helical" evidence="1">
    <location>
        <begin position="7"/>
        <end position="24"/>
    </location>
</feature>
<feature type="transmembrane region" description="Helical" evidence="1">
    <location>
        <begin position="278"/>
        <end position="299"/>
    </location>
</feature>
<keyword evidence="1" id="KW-1133">Transmembrane helix</keyword>
<dbReference type="OrthoDB" id="7041700at2"/>
<sequence>MKEKLKYIIPVVIIALMFEAAIIFHDQEILFPEIAAIAIGALVSPQLSWKTSRIRILITIMVAAICGMLIVAYVHLPVTYEMVLAYFIGQILLLSSETTFAPMISAIVLPVMLQTRSINYLISAFVFTSLILVVHYFFEKKGLVEVKPVVFSSMWNKEKITIMLARTLLAFIGIVLAFRFDFKFAVAPPLLVAFTEFTNPQGKVRKKPMQAILLIFVCALVASYSRYMLAMQLKMSLIIPVCVTSMFVIFMIATTKMYIPPAGAIGILAFLIPEGAVIYYPLHVFVGIAMMMLLALVFFREEKIYAYKKEVKA</sequence>
<keyword evidence="3" id="KW-1185">Reference proteome</keyword>
<name>A0A1H6U3W0_9FIRM</name>
<dbReference type="STRING" id="322505.SAMN04487836_105102"/>
<evidence type="ECO:0000313" key="2">
    <source>
        <dbReference type="EMBL" id="SEI86961.1"/>
    </source>
</evidence>
<feature type="transmembrane region" description="Helical" evidence="1">
    <location>
        <begin position="235"/>
        <end position="252"/>
    </location>
</feature>
<evidence type="ECO:0000313" key="3">
    <source>
        <dbReference type="Proteomes" id="UP000183028"/>
    </source>
</evidence>
<keyword evidence="1" id="KW-0812">Transmembrane</keyword>
<evidence type="ECO:0000256" key="1">
    <source>
        <dbReference type="SAM" id="Phobius"/>
    </source>
</evidence>
<feature type="transmembrane region" description="Helical" evidence="1">
    <location>
        <begin position="82"/>
        <end position="111"/>
    </location>
</feature>
<feature type="transmembrane region" description="Helical" evidence="1">
    <location>
        <begin position="211"/>
        <end position="229"/>
    </location>
</feature>
<reference evidence="3" key="1">
    <citation type="submission" date="2016-10" db="EMBL/GenBank/DDBJ databases">
        <authorList>
            <person name="Varghese N."/>
        </authorList>
    </citation>
    <scope>NUCLEOTIDE SEQUENCE [LARGE SCALE GENOMIC DNA]</scope>
    <source>
        <strain evidence="3">DSM 20406</strain>
    </source>
</reference>
<feature type="transmembrane region" description="Helical" evidence="1">
    <location>
        <begin position="160"/>
        <end position="178"/>
    </location>
</feature>
<dbReference type="AlphaFoldDB" id="A0A1H6U3W0"/>
<gene>
    <name evidence="2" type="ORF">SAMN04487834_10308</name>
</gene>
<dbReference type="EMBL" id="FNYK01000030">
    <property type="protein sequence ID" value="SEI86961.1"/>
    <property type="molecule type" value="Genomic_DNA"/>
</dbReference>
<proteinExistence type="predicted"/>
<dbReference type="RefSeq" id="WP_074732211.1">
    <property type="nucleotide sequence ID" value="NZ_FNYK01000030.1"/>
</dbReference>
<dbReference type="eggNOG" id="ENOG502Z95J">
    <property type="taxonomic scope" value="Bacteria"/>
</dbReference>
<evidence type="ECO:0008006" key="4">
    <source>
        <dbReference type="Google" id="ProtNLM"/>
    </source>
</evidence>
<feature type="transmembrane region" description="Helical" evidence="1">
    <location>
        <begin position="56"/>
        <end position="76"/>
    </location>
</feature>
<accession>A0A1H6U3W0</accession>
<organism evidence="2 3">
    <name type="scientific">Sharpea azabuensis</name>
    <dbReference type="NCBI Taxonomy" id="322505"/>
    <lineage>
        <taxon>Bacteria</taxon>
        <taxon>Bacillati</taxon>
        <taxon>Bacillota</taxon>
        <taxon>Erysipelotrichia</taxon>
        <taxon>Erysipelotrichales</taxon>
        <taxon>Coprobacillaceae</taxon>
        <taxon>Sharpea</taxon>
    </lineage>
</organism>
<feature type="transmembrane region" description="Helical" evidence="1">
    <location>
        <begin position="118"/>
        <end position="138"/>
    </location>
</feature>
<keyword evidence="1" id="KW-0472">Membrane</keyword>